<evidence type="ECO:0000256" key="2">
    <source>
        <dbReference type="SAM" id="Phobius"/>
    </source>
</evidence>
<sequence>MQLSSRLLLSLTTNRIVLDLAPWAYTLFHLCVIAVQAACIAYLVFMGRVYYFIEHPYMEYYADLLAPSDNRHLKFFGGAFYVIAGLHSLHVLWILIDEVRRLVRAKAGCRAVCGVAPSAPVHIDAPTESATQPHPSSLSQKSYGRKSQGILYDARVSLFSREGIFGVESPYFRVLFLAREIVEIGAQSFQVYRSSRLIARPWINDVSIAILVINCWSTPLWQLIFRHNAAMERIVCVISDGFLNMGTSILLPLIIFLPYVLVFDTEEYAFPLEMLYGDTEFTTFVMENQSILATSMVDGLSKIVSHCAILMSFPAMRSLVRCAAPANRTGSASSPVKGGSTQPGDKYRPSDHSFQTNMTTKPTAPVSKMSVGFHLAHGIFLAIGVAVLSLHIHASHTVGNMATSTGCLQTMRPWFASKHPCAIYRVDCHAEGISSPSNGTFGELDVDVLLNIFFMNCPQLQVPTSIQQFPNLIGVEVHNSTITQWSIDAAIHSDHHPRMMYLIMVRVNMTGLPDGVLQPLPPLLSDIELIHTNLTALPEDLDARWPNMALFFVEYGQIREFPSVLLRMPIFELSLVGNRIQELPPLQAEYSIFSMARNPLKSVADSVDDAVHIGYFSLQDTQVETLPDWIGTQVDVVVYLMDTPFCRALEERDVEVEQWRGDSVIACDKPDPRGSGRYPLELVDAMRQKQT</sequence>
<dbReference type="SUPFAM" id="SSF52058">
    <property type="entry name" value="L domain-like"/>
    <property type="match status" value="1"/>
</dbReference>
<dbReference type="GO" id="GO:0009055">
    <property type="term" value="F:electron transfer activity"/>
    <property type="evidence" value="ECO:0007669"/>
    <property type="project" value="InterPro"/>
</dbReference>
<feature type="compositionally biased region" description="Polar residues" evidence="1">
    <location>
        <begin position="328"/>
        <end position="343"/>
    </location>
</feature>
<dbReference type="SUPFAM" id="SSF81452">
    <property type="entry name" value="Cytochrome c oxidase subunit III-like"/>
    <property type="match status" value="1"/>
</dbReference>
<keyword evidence="2" id="KW-0472">Membrane</keyword>
<dbReference type="GO" id="GO:0016020">
    <property type="term" value="C:membrane"/>
    <property type="evidence" value="ECO:0007669"/>
    <property type="project" value="InterPro"/>
</dbReference>
<dbReference type="AlphaFoldDB" id="A0A8K1CSI2"/>
<proteinExistence type="predicted"/>
<feature type="transmembrane region" description="Helical" evidence="2">
    <location>
        <begin position="371"/>
        <end position="392"/>
    </location>
</feature>
<evidence type="ECO:0000313" key="4">
    <source>
        <dbReference type="Proteomes" id="UP000794436"/>
    </source>
</evidence>
<reference evidence="3" key="1">
    <citation type="submission" date="2019-03" db="EMBL/GenBank/DDBJ databases">
        <title>Long read genome sequence of the mycoparasitic Pythium oligandrum ATCC 38472 isolated from sugarbeet rhizosphere.</title>
        <authorList>
            <person name="Gaulin E."/>
        </authorList>
    </citation>
    <scope>NUCLEOTIDE SEQUENCE</scope>
    <source>
        <strain evidence="3">ATCC 38472_TT</strain>
    </source>
</reference>
<keyword evidence="2" id="KW-0812">Transmembrane</keyword>
<dbReference type="OrthoDB" id="70344at2759"/>
<feature type="transmembrane region" description="Helical" evidence="2">
    <location>
        <begin position="73"/>
        <end position="96"/>
    </location>
</feature>
<protein>
    <submittedName>
        <fullName evidence="3">Uncharacterized protein</fullName>
    </submittedName>
</protein>
<dbReference type="EMBL" id="SPLM01000001">
    <property type="protein sequence ID" value="TMW69036.1"/>
    <property type="molecule type" value="Genomic_DNA"/>
</dbReference>
<gene>
    <name evidence="3" type="ORF">Poli38472_001192</name>
</gene>
<dbReference type="InterPro" id="IPR035973">
    <property type="entry name" value="Cyt_c_oxidase_su3-like_sf"/>
</dbReference>
<name>A0A8K1CSI2_PYTOL</name>
<accession>A0A8K1CSI2</accession>
<evidence type="ECO:0000256" key="1">
    <source>
        <dbReference type="SAM" id="MobiDB-lite"/>
    </source>
</evidence>
<feature type="region of interest" description="Disordered" evidence="1">
    <location>
        <begin position="327"/>
        <end position="357"/>
    </location>
</feature>
<feature type="transmembrane region" description="Helical" evidence="2">
    <location>
        <begin position="20"/>
        <end position="53"/>
    </location>
</feature>
<dbReference type="InterPro" id="IPR032675">
    <property type="entry name" value="LRR_dom_sf"/>
</dbReference>
<feature type="transmembrane region" description="Helical" evidence="2">
    <location>
        <begin position="241"/>
        <end position="262"/>
    </location>
</feature>
<organism evidence="3 4">
    <name type="scientific">Pythium oligandrum</name>
    <name type="common">Mycoparasitic fungus</name>
    <dbReference type="NCBI Taxonomy" id="41045"/>
    <lineage>
        <taxon>Eukaryota</taxon>
        <taxon>Sar</taxon>
        <taxon>Stramenopiles</taxon>
        <taxon>Oomycota</taxon>
        <taxon>Peronosporomycetes</taxon>
        <taxon>Pythiales</taxon>
        <taxon>Pythiaceae</taxon>
        <taxon>Pythium</taxon>
    </lineage>
</organism>
<keyword evidence="4" id="KW-1185">Reference proteome</keyword>
<comment type="caution">
    <text evidence="3">The sequence shown here is derived from an EMBL/GenBank/DDBJ whole genome shotgun (WGS) entry which is preliminary data.</text>
</comment>
<dbReference type="Gene3D" id="3.80.10.10">
    <property type="entry name" value="Ribonuclease Inhibitor"/>
    <property type="match status" value="1"/>
</dbReference>
<keyword evidence="2" id="KW-1133">Transmembrane helix</keyword>
<evidence type="ECO:0000313" key="3">
    <source>
        <dbReference type="EMBL" id="TMW69036.1"/>
    </source>
</evidence>
<dbReference type="Proteomes" id="UP000794436">
    <property type="component" value="Unassembled WGS sequence"/>
</dbReference>